<dbReference type="Pfam" id="PF01568">
    <property type="entry name" value="Molydop_binding"/>
    <property type="match status" value="1"/>
</dbReference>
<dbReference type="GO" id="GO:0051536">
    <property type="term" value="F:iron-sulfur cluster binding"/>
    <property type="evidence" value="ECO:0007669"/>
    <property type="project" value="UniProtKB-KW"/>
</dbReference>
<dbReference type="Gene3D" id="3.40.50.740">
    <property type="match status" value="1"/>
</dbReference>
<dbReference type="Pfam" id="PF00384">
    <property type="entry name" value="Molybdopterin"/>
    <property type="match status" value="1"/>
</dbReference>
<evidence type="ECO:0000259" key="9">
    <source>
        <dbReference type="Pfam" id="PF00384"/>
    </source>
</evidence>
<comment type="cofactor">
    <cofactor evidence="1">
        <name>Mo-bis(molybdopterin guanine dinucleotide)</name>
        <dbReference type="ChEBI" id="CHEBI:60539"/>
    </cofactor>
</comment>
<name>A0A6L7IVM1_9ACTN</name>
<dbReference type="Gene3D" id="2.40.40.20">
    <property type="match status" value="1"/>
</dbReference>
<evidence type="ECO:0000256" key="6">
    <source>
        <dbReference type="ARBA" id="ARBA00023002"/>
    </source>
</evidence>
<keyword evidence="3" id="KW-0500">Molybdenum</keyword>
<evidence type="ECO:0000256" key="1">
    <source>
        <dbReference type="ARBA" id="ARBA00001942"/>
    </source>
</evidence>
<keyword evidence="7" id="KW-0408">Iron</keyword>
<dbReference type="EMBL" id="CP063310">
    <property type="protein sequence ID" value="QOS69001.1"/>
    <property type="molecule type" value="Genomic_DNA"/>
</dbReference>
<keyword evidence="8" id="KW-0411">Iron-sulfur</keyword>
<keyword evidence="6" id="KW-0560">Oxidoreductase</keyword>
<reference evidence="11 12" key="1">
    <citation type="submission" date="2020-10" db="EMBL/GenBank/DDBJ databases">
        <title>Eggerthella sp. nov., isolated from human feces.</title>
        <authorList>
            <person name="Yajun G."/>
        </authorList>
    </citation>
    <scope>NUCLEOTIDE SEQUENCE [LARGE SCALE GENOMIC DNA]</scope>
    <source>
        <strain evidence="11 12">HF-1101</strain>
    </source>
</reference>
<dbReference type="NCBIfam" id="TIGR01409">
    <property type="entry name" value="TAT_signal_seq"/>
    <property type="match status" value="1"/>
</dbReference>
<evidence type="ECO:0000259" key="10">
    <source>
        <dbReference type="Pfam" id="PF01568"/>
    </source>
</evidence>
<evidence type="ECO:0000256" key="3">
    <source>
        <dbReference type="ARBA" id="ARBA00022505"/>
    </source>
</evidence>
<dbReference type="SUPFAM" id="SSF53706">
    <property type="entry name" value="Formate dehydrogenase/DMSO reductase, domains 1-3"/>
    <property type="match status" value="1"/>
</dbReference>
<accession>A0A6L7IVM1</accession>
<feature type="domain" description="Molybdopterin dinucleotide-binding" evidence="10">
    <location>
        <begin position="707"/>
        <end position="811"/>
    </location>
</feature>
<comment type="similarity">
    <text evidence="2">Belongs to the prokaryotic molybdopterin-containing oxidoreductase family.</text>
</comment>
<gene>
    <name evidence="11" type="ORF">GS424_003900</name>
</gene>
<evidence type="ECO:0000256" key="8">
    <source>
        <dbReference type="ARBA" id="ARBA00023014"/>
    </source>
</evidence>
<dbReference type="Proteomes" id="UP000478463">
    <property type="component" value="Chromosome"/>
</dbReference>
<proteinExistence type="inferred from homology"/>
<dbReference type="SUPFAM" id="SSF50692">
    <property type="entry name" value="ADC-like"/>
    <property type="match status" value="1"/>
</dbReference>
<sequence length="827" mass="91006">MSGTSSPHSGLTRRSFLKATGAAAGALGLAGAAGMVTADNWLAPTQAHAEAQETIGYTFHQSHCTGHCSLKCTVRDGRLALIEPNDAESYAKRYQIVCVRGISEIEHVYSEARIQTPLKRVGERGSGQFVAISWDEALEEVKRGLGDVWDKYGKEAVVVAGTSDVKVRYPHLKQVFNAQQDGRTGIDIGVGNGLGPMIGDSSSFVISTSESRDWRRAKTVILTSTNFLESSVASAKNFFEAQEAGATIISVDTHFTTTAGKADQWVPIEPGTDGALFQGMISCILDHEWYDEESMKIGTSFPFLVNVATGKLLRARGESSEEGGETAWVAYGDASATNSSAGEEDSPGFMVWDTVSNAAMPYESGVVSPALTGEYEIDGSTYTTVFELLKKIQKDNGFTVEWATEKTAIPVETIEDLARRYALETPATLSLGWGGSDKYMNSDICGHAAGVLAALTGNYGKPGASIGVHVGGNYSGWSAKLAAWKLPPEYKVATQEMASYRMRYENNGVHAYVALGDMFQQHYANMNVTKEWLDTLDFILYIDIYHTTSADWADIILPACSKFETSEEVESLKVSYGHVLAQGKVLDPLFESKPDLEIERLLARTMGVAEDALPQSSYEFCEYQLSESTDSKIKGITLKSLIDNQCVVPLPGIDEIREAYASQVEKTDSGRFDVYLEKRLDSGQALPVYEDPQEVHPESELRQKYPLQFYQARTKFQIHSMFCDAAWIKQFYEPRLEMNPIDMRGRSLSAGDVVEVYNDRGSIQVKVVENEIVRPGCTRIFEGLWTRYMIKGNLQELTNDDLSPREDTLQAGTCIAFQDTLVEVRKV</sequence>
<protein>
    <submittedName>
        <fullName evidence="11">Molybdopterin-dependent oxidoreductase</fullName>
    </submittedName>
</protein>
<dbReference type="KEGG" id="egd:GS424_003900"/>
<dbReference type="InterPro" id="IPR006657">
    <property type="entry name" value="MoPterin_dinucl-bd_dom"/>
</dbReference>
<keyword evidence="4" id="KW-0479">Metal-binding</keyword>
<dbReference type="PANTHER" id="PTHR43742:SF6">
    <property type="entry name" value="OXIDOREDUCTASE YYAE-RELATED"/>
    <property type="match status" value="1"/>
</dbReference>
<evidence type="ECO:0000256" key="7">
    <source>
        <dbReference type="ARBA" id="ARBA00023004"/>
    </source>
</evidence>
<dbReference type="GO" id="GO:0016491">
    <property type="term" value="F:oxidoreductase activity"/>
    <property type="evidence" value="ECO:0007669"/>
    <property type="project" value="UniProtKB-KW"/>
</dbReference>
<dbReference type="RefSeq" id="WP_160943412.1">
    <property type="nucleotide sequence ID" value="NZ_CP063310.1"/>
</dbReference>
<evidence type="ECO:0000256" key="5">
    <source>
        <dbReference type="ARBA" id="ARBA00022729"/>
    </source>
</evidence>
<organism evidence="11 12">
    <name type="scientific">Eggerthella guodeyinii</name>
    <dbReference type="NCBI Taxonomy" id="2690837"/>
    <lineage>
        <taxon>Bacteria</taxon>
        <taxon>Bacillati</taxon>
        <taxon>Actinomycetota</taxon>
        <taxon>Coriobacteriia</taxon>
        <taxon>Eggerthellales</taxon>
        <taxon>Eggerthellaceae</taxon>
        <taxon>Eggerthella</taxon>
    </lineage>
</organism>
<dbReference type="Gene3D" id="3.40.50.12440">
    <property type="match status" value="2"/>
</dbReference>
<evidence type="ECO:0000313" key="11">
    <source>
        <dbReference type="EMBL" id="QOS69001.1"/>
    </source>
</evidence>
<evidence type="ECO:0000313" key="12">
    <source>
        <dbReference type="Proteomes" id="UP000478463"/>
    </source>
</evidence>
<dbReference type="PANTHER" id="PTHR43742">
    <property type="entry name" value="TRIMETHYLAMINE-N-OXIDE REDUCTASE"/>
    <property type="match status" value="1"/>
</dbReference>
<evidence type="ECO:0000256" key="4">
    <source>
        <dbReference type="ARBA" id="ARBA00022723"/>
    </source>
</evidence>
<dbReference type="AlphaFoldDB" id="A0A6L7IVM1"/>
<dbReference type="GO" id="GO:0043546">
    <property type="term" value="F:molybdopterin cofactor binding"/>
    <property type="evidence" value="ECO:0007669"/>
    <property type="project" value="InterPro"/>
</dbReference>
<dbReference type="GO" id="GO:0046872">
    <property type="term" value="F:metal ion binding"/>
    <property type="evidence" value="ECO:0007669"/>
    <property type="project" value="UniProtKB-KW"/>
</dbReference>
<dbReference type="PROSITE" id="PS51318">
    <property type="entry name" value="TAT"/>
    <property type="match status" value="1"/>
</dbReference>
<feature type="domain" description="Molybdopterin oxidoreductase" evidence="9">
    <location>
        <begin position="113"/>
        <end position="603"/>
    </location>
</feature>
<dbReference type="InterPro" id="IPR006656">
    <property type="entry name" value="Mopterin_OxRdtase"/>
</dbReference>
<evidence type="ECO:0000256" key="2">
    <source>
        <dbReference type="ARBA" id="ARBA00010312"/>
    </source>
</evidence>
<dbReference type="InterPro" id="IPR009010">
    <property type="entry name" value="Asp_de-COase-like_dom_sf"/>
</dbReference>
<dbReference type="Gene3D" id="3.40.228.10">
    <property type="entry name" value="Dimethylsulfoxide Reductase, domain 2"/>
    <property type="match status" value="1"/>
</dbReference>
<dbReference type="InterPro" id="IPR019546">
    <property type="entry name" value="TAT_signal_bac_arc"/>
</dbReference>
<keyword evidence="5" id="KW-0732">Signal</keyword>
<dbReference type="PROSITE" id="PS00490">
    <property type="entry name" value="MOLYBDOPTERIN_PROK_2"/>
    <property type="match status" value="1"/>
</dbReference>
<dbReference type="InterPro" id="IPR006655">
    <property type="entry name" value="Mopterin_OxRdtase_prok_CS"/>
</dbReference>
<dbReference type="InterPro" id="IPR050612">
    <property type="entry name" value="Prok_Mopterin_Oxidored"/>
</dbReference>
<dbReference type="InterPro" id="IPR006311">
    <property type="entry name" value="TAT_signal"/>
</dbReference>